<dbReference type="EMBL" id="CM042887">
    <property type="protein sequence ID" value="KAI4331414.1"/>
    <property type="molecule type" value="Genomic_DNA"/>
</dbReference>
<keyword evidence="2" id="KW-1185">Reference proteome</keyword>
<proteinExistence type="predicted"/>
<protein>
    <submittedName>
        <fullName evidence="1">Uncharacterized protein</fullName>
    </submittedName>
</protein>
<organism evidence="1 2">
    <name type="scientific">Melastoma candidum</name>
    <dbReference type="NCBI Taxonomy" id="119954"/>
    <lineage>
        <taxon>Eukaryota</taxon>
        <taxon>Viridiplantae</taxon>
        <taxon>Streptophyta</taxon>
        <taxon>Embryophyta</taxon>
        <taxon>Tracheophyta</taxon>
        <taxon>Spermatophyta</taxon>
        <taxon>Magnoliopsida</taxon>
        <taxon>eudicotyledons</taxon>
        <taxon>Gunneridae</taxon>
        <taxon>Pentapetalae</taxon>
        <taxon>rosids</taxon>
        <taxon>malvids</taxon>
        <taxon>Myrtales</taxon>
        <taxon>Melastomataceae</taxon>
        <taxon>Melastomatoideae</taxon>
        <taxon>Melastomateae</taxon>
        <taxon>Melastoma</taxon>
    </lineage>
</organism>
<sequence length="376" mass="42306">MTRNTKLQGERNRIMDVEKFFHMSGGVGDTSYAQNSSLQKKASDMVKHVTLEALRDAYLRLRPKSLGIADLGCSSGPNTLSIVKDMIDAVEEEASQPITEFRVYLNDLPSNDFNPIFRKLPDFYREYEGARKGAVGRPHLYVLACPGSFYGKLFPDESLHFVHSSYSLHWLSRVPAGLYDDEGRSINNGNIYISATSPPKVAEAYAGQFQDDFSAFLRFRSQELKSGGKIVLIFLGRKGPGHVDRGNSFLWGILSRSISELVLRGKVEQEKLNSYEVPFYAPSMDEVEREIAREGSFEMTEFEMFEQEGEEGIVGGKSYGTTVANTVRAIQAPMIANHFGDGIIDDLFMEYARLVDEEMAVEEIRPVTFHLVLTRF</sequence>
<reference evidence="2" key="1">
    <citation type="journal article" date="2023" name="Front. Plant Sci.">
        <title>Chromosomal-level genome assembly of Melastoma candidum provides insights into trichome evolution.</title>
        <authorList>
            <person name="Zhong Y."/>
            <person name="Wu W."/>
            <person name="Sun C."/>
            <person name="Zou P."/>
            <person name="Liu Y."/>
            <person name="Dai S."/>
            <person name="Zhou R."/>
        </authorList>
    </citation>
    <scope>NUCLEOTIDE SEQUENCE [LARGE SCALE GENOMIC DNA]</scope>
</reference>
<comment type="caution">
    <text evidence="1">The sequence shown here is derived from an EMBL/GenBank/DDBJ whole genome shotgun (WGS) entry which is preliminary data.</text>
</comment>
<evidence type="ECO:0000313" key="2">
    <source>
        <dbReference type="Proteomes" id="UP001057402"/>
    </source>
</evidence>
<accession>A0ACB9N6R9</accession>
<gene>
    <name evidence="1" type="ORF">MLD38_029604</name>
</gene>
<dbReference type="Proteomes" id="UP001057402">
    <property type="component" value="Chromosome 8"/>
</dbReference>
<name>A0ACB9N6R9_9MYRT</name>
<evidence type="ECO:0000313" key="1">
    <source>
        <dbReference type="EMBL" id="KAI4331414.1"/>
    </source>
</evidence>